<accession>A0A2P2LUH3</accession>
<sequence length="22" mass="2542">MSFPIQMESNGTFFFFLLISGK</sequence>
<dbReference type="AlphaFoldDB" id="A0A2P2LUH3"/>
<dbReference type="EMBL" id="GGEC01041131">
    <property type="protein sequence ID" value="MBX21615.1"/>
    <property type="molecule type" value="Transcribed_RNA"/>
</dbReference>
<name>A0A2P2LUH3_RHIMU</name>
<proteinExistence type="predicted"/>
<organism evidence="1">
    <name type="scientific">Rhizophora mucronata</name>
    <name type="common">Asiatic mangrove</name>
    <dbReference type="NCBI Taxonomy" id="61149"/>
    <lineage>
        <taxon>Eukaryota</taxon>
        <taxon>Viridiplantae</taxon>
        <taxon>Streptophyta</taxon>
        <taxon>Embryophyta</taxon>
        <taxon>Tracheophyta</taxon>
        <taxon>Spermatophyta</taxon>
        <taxon>Magnoliopsida</taxon>
        <taxon>eudicotyledons</taxon>
        <taxon>Gunneridae</taxon>
        <taxon>Pentapetalae</taxon>
        <taxon>rosids</taxon>
        <taxon>fabids</taxon>
        <taxon>Malpighiales</taxon>
        <taxon>Rhizophoraceae</taxon>
        <taxon>Rhizophora</taxon>
    </lineage>
</organism>
<reference evidence="1" key="1">
    <citation type="submission" date="2018-02" db="EMBL/GenBank/DDBJ databases">
        <title>Rhizophora mucronata_Transcriptome.</title>
        <authorList>
            <person name="Meera S.P."/>
            <person name="Sreeshan A."/>
            <person name="Augustine A."/>
        </authorList>
    </citation>
    <scope>NUCLEOTIDE SEQUENCE</scope>
    <source>
        <tissue evidence="1">Leaf</tissue>
    </source>
</reference>
<evidence type="ECO:0000313" key="1">
    <source>
        <dbReference type="EMBL" id="MBX21615.1"/>
    </source>
</evidence>
<protein>
    <submittedName>
        <fullName evidence="1">Uncharacterized protein</fullName>
    </submittedName>
</protein>